<accession>A0A9X5BIS2</accession>
<reference evidence="1" key="1">
    <citation type="submission" date="2018-09" db="EMBL/GenBank/DDBJ databases">
        <title>Murine metabolic-syndrome-specific gut microbial biobank.</title>
        <authorList>
            <person name="Liu C."/>
        </authorList>
    </citation>
    <scope>NUCLEOTIDE SEQUENCE</scope>
    <source>
        <strain evidence="1">D42-62</strain>
    </source>
</reference>
<name>A0A9X5BIS2_9FIRM</name>
<organism evidence="1 2">
    <name type="scientific">Parablautia muri</name>
    <dbReference type="NCBI Taxonomy" id="2320879"/>
    <lineage>
        <taxon>Bacteria</taxon>
        <taxon>Bacillati</taxon>
        <taxon>Bacillota</taxon>
        <taxon>Clostridia</taxon>
        <taxon>Lachnospirales</taxon>
        <taxon>Lachnospiraceae</taxon>
        <taxon>Parablautia</taxon>
    </lineage>
</organism>
<evidence type="ECO:0000313" key="1">
    <source>
        <dbReference type="EMBL" id="NBJ94439.1"/>
    </source>
</evidence>
<dbReference type="Proteomes" id="UP001154420">
    <property type="component" value="Unassembled WGS sequence"/>
</dbReference>
<comment type="caution">
    <text evidence="1">The sequence shown here is derived from an EMBL/GenBank/DDBJ whole genome shotgun (WGS) entry which is preliminary data.</text>
</comment>
<gene>
    <name evidence="1" type="ORF">D5281_18080</name>
</gene>
<keyword evidence="2" id="KW-1185">Reference proteome</keyword>
<proteinExistence type="predicted"/>
<dbReference type="AlphaFoldDB" id="A0A9X5BIS2"/>
<sequence>MKISQLRIEKIENYDPFNEHAKDNGMVTEWVARNKWGIAVAFGYTKAECIADAGRYCKLKQDGS</sequence>
<dbReference type="EMBL" id="QZDT01000038">
    <property type="protein sequence ID" value="NBJ94439.1"/>
    <property type="molecule type" value="Genomic_DNA"/>
</dbReference>
<evidence type="ECO:0000313" key="2">
    <source>
        <dbReference type="Proteomes" id="UP001154420"/>
    </source>
</evidence>
<protein>
    <submittedName>
        <fullName evidence="1">Uncharacterized protein</fullName>
    </submittedName>
</protein>